<protein>
    <submittedName>
        <fullName evidence="1">Uncharacterized protein</fullName>
    </submittedName>
</protein>
<name>A0ABT9TN87_PAENI</name>
<dbReference type="Proteomes" id="UP001244563">
    <property type="component" value="Unassembled WGS sequence"/>
</dbReference>
<comment type="caution">
    <text evidence="1">The sequence shown here is derived from an EMBL/GenBank/DDBJ whole genome shotgun (WGS) entry which is preliminary data.</text>
</comment>
<dbReference type="EMBL" id="JAUSSW010000007">
    <property type="protein sequence ID" value="MDQ0103134.1"/>
    <property type="molecule type" value="Genomic_DNA"/>
</dbReference>
<evidence type="ECO:0000313" key="1">
    <source>
        <dbReference type="EMBL" id="MDQ0103134.1"/>
    </source>
</evidence>
<proteinExistence type="predicted"/>
<dbReference type="RefSeq" id="WP_064723083.1">
    <property type="nucleotide sequence ID" value="NZ_BDDW01000011.1"/>
</dbReference>
<organism evidence="1 2">
    <name type="scientific">Paenarthrobacter nicotinovorans</name>
    <name type="common">Arthrobacter nicotinovorans</name>
    <dbReference type="NCBI Taxonomy" id="29320"/>
    <lineage>
        <taxon>Bacteria</taxon>
        <taxon>Bacillati</taxon>
        <taxon>Actinomycetota</taxon>
        <taxon>Actinomycetes</taxon>
        <taxon>Micrococcales</taxon>
        <taxon>Micrococcaceae</taxon>
        <taxon>Paenarthrobacter</taxon>
    </lineage>
</organism>
<reference evidence="1 2" key="1">
    <citation type="submission" date="2023-07" db="EMBL/GenBank/DDBJ databases">
        <title>Sorghum-associated microbial communities from plants grown in Nebraska, USA.</title>
        <authorList>
            <person name="Schachtman D."/>
        </authorList>
    </citation>
    <scope>NUCLEOTIDE SEQUENCE [LARGE SCALE GENOMIC DNA]</scope>
    <source>
        <strain evidence="1 2">CC523</strain>
    </source>
</reference>
<accession>A0ABT9TN87</accession>
<evidence type="ECO:0000313" key="2">
    <source>
        <dbReference type="Proteomes" id="UP001244563"/>
    </source>
</evidence>
<sequence length="78" mass="8803">MRGRSTANPRTGQNHPVLNWCQLSCAEEVTVYRQNQTPVVGRIVMVAVDGSVLWMMDGSGNGRTMILRHDKVEVYRTK</sequence>
<gene>
    <name evidence="1" type="ORF">J2T10_002791</name>
</gene>
<keyword evidence="2" id="KW-1185">Reference proteome</keyword>